<proteinExistence type="predicted"/>
<dbReference type="InterPro" id="IPR025420">
    <property type="entry name" value="DUF4143"/>
</dbReference>
<keyword evidence="3" id="KW-0067">ATP-binding</keyword>
<sequence length="431" mass="51408">MKKKDVLKSIIVEFHSWNLPSVIDREIELPLNSSKIISVVGSRRAGKTYLLFRTIKTLLDRGVDKKRCLYLNFEDERLEMTQQDLDLILQAYRELYPEIDLEKTYFFFDEVQNVNGWEKFVRRIYDTITKNIFITGSNSKLLGDEIATSLRGRTLKYEINPLTFEEFLKFKDFKFNFKVDFYNSKKKSLLIKFFEEFLKYGGFPEIALMRQELKLRALQEYFNVMIYRDMIERYNIKDAFVLKYFIKRLAENISSTFSVNKIYNELKSQGIKIGKNTLYDYMEYMETCFLIGLVKKHYASILKSELGEKKVYFIDNGLLNAIRAFDKKNLGALLENLVWRELISRYEKIVFFKEKRECDFVVDDKIAIQVCYDFTDSKTRKREIDGLIECCKYFNFKEGFIITFDDEEYLLKENIEIHVVPAYKFMLLKDG</sequence>
<keyword evidence="3" id="KW-0547">Nucleotide-binding</keyword>
<comment type="caution">
    <text evidence="3">The sequence shown here is derived from an EMBL/GenBank/DDBJ whole genome shotgun (WGS) entry which is preliminary data.</text>
</comment>
<dbReference type="GO" id="GO:0005524">
    <property type="term" value="F:ATP binding"/>
    <property type="evidence" value="ECO:0007669"/>
    <property type="project" value="UniProtKB-KW"/>
</dbReference>
<dbReference type="PANTHER" id="PTHR33295:SF8">
    <property type="entry name" value="AAA+ ATPASE DOMAIN-CONTAINING PROTEIN"/>
    <property type="match status" value="1"/>
</dbReference>
<gene>
    <name evidence="3" type="ORF">FHQ18_07820</name>
</gene>
<dbReference type="InterPro" id="IPR041682">
    <property type="entry name" value="AAA_14"/>
</dbReference>
<dbReference type="InterPro" id="IPR027417">
    <property type="entry name" value="P-loop_NTPase"/>
</dbReference>
<dbReference type="PANTHER" id="PTHR33295">
    <property type="entry name" value="ATPASE"/>
    <property type="match status" value="1"/>
</dbReference>
<organism evidence="3 4">
    <name type="scientific">Deferribacter autotrophicus</name>
    <dbReference type="NCBI Taxonomy" id="500465"/>
    <lineage>
        <taxon>Bacteria</taxon>
        <taxon>Pseudomonadati</taxon>
        <taxon>Deferribacterota</taxon>
        <taxon>Deferribacteres</taxon>
        <taxon>Deferribacterales</taxon>
        <taxon>Deferribacteraceae</taxon>
        <taxon>Deferribacter</taxon>
    </lineage>
</organism>
<name>A0A5A8F3N6_9BACT</name>
<evidence type="ECO:0000313" key="4">
    <source>
        <dbReference type="Proteomes" id="UP000322876"/>
    </source>
</evidence>
<feature type="domain" description="DUF4143" evidence="2">
    <location>
        <begin position="228"/>
        <end position="372"/>
    </location>
</feature>
<dbReference type="AlphaFoldDB" id="A0A5A8F3N6"/>
<accession>A0A5A8F3N6</accession>
<dbReference type="OrthoDB" id="9801684at2"/>
<dbReference type="Pfam" id="PF13635">
    <property type="entry name" value="DUF4143"/>
    <property type="match status" value="1"/>
</dbReference>
<dbReference type="Proteomes" id="UP000322876">
    <property type="component" value="Unassembled WGS sequence"/>
</dbReference>
<reference evidence="3 4" key="1">
    <citation type="submission" date="2019-06" db="EMBL/GenBank/DDBJ databases">
        <title>Genomic insights into carbon and energy metabolism of Deferribacter autotrophicus revealed new metabolic traits in the phylum Deferribacteres.</title>
        <authorList>
            <person name="Slobodkin A.I."/>
            <person name="Slobodkina G.B."/>
            <person name="Allioux M."/>
            <person name="Alain K."/>
            <person name="Jebbar M."/>
            <person name="Shadrin V."/>
            <person name="Kublanov I.V."/>
            <person name="Toshchakov S.V."/>
            <person name="Bonch-Osmolovskaya E.A."/>
        </authorList>
    </citation>
    <scope>NUCLEOTIDE SEQUENCE [LARGE SCALE GENOMIC DNA]</scope>
    <source>
        <strain evidence="3 4">SL50</strain>
    </source>
</reference>
<keyword evidence="4" id="KW-1185">Reference proteome</keyword>
<dbReference type="SUPFAM" id="SSF52540">
    <property type="entry name" value="P-loop containing nucleoside triphosphate hydrolases"/>
    <property type="match status" value="1"/>
</dbReference>
<dbReference type="RefSeq" id="WP_149266616.1">
    <property type="nucleotide sequence ID" value="NZ_VFJB01000006.1"/>
</dbReference>
<evidence type="ECO:0000259" key="2">
    <source>
        <dbReference type="Pfam" id="PF13635"/>
    </source>
</evidence>
<protein>
    <submittedName>
        <fullName evidence="3">ATP-binding protein</fullName>
    </submittedName>
</protein>
<feature type="domain" description="AAA" evidence="1">
    <location>
        <begin position="34"/>
        <end position="168"/>
    </location>
</feature>
<dbReference type="EMBL" id="VFJB01000006">
    <property type="protein sequence ID" value="KAA0257643.1"/>
    <property type="molecule type" value="Genomic_DNA"/>
</dbReference>
<dbReference type="Pfam" id="PF13173">
    <property type="entry name" value="AAA_14"/>
    <property type="match status" value="1"/>
</dbReference>
<evidence type="ECO:0000313" key="3">
    <source>
        <dbReference type="EMBL" id="KAA0257643.1"/>
    </source>
</evidence>
<evidence type="ECO:0000259" key="1">
    <source>
        <dbReference type="Pfam" id="PF13173"/>
    </source>
</evidence>